<dbReference type="AlphaFoldDB" id="A0AAE1B0C7"/>
<dbReference type="EMBL" id="JAWDGP010000795">
    <property type="protein sequence ID" value="KAK3797253.1"/>
    <property type="molecule type" value="Genomic_DNA"/>
</dbReference>
<name>A0AAE1B0C7_9GAST</name>
<keyword evidence="2" id="KW-1185">Reference proteome</keyword>
<dbReference type="Proteomes" id="UP001283361">
    <property type="component" value="Unassembled WGS sequence"/>
</dbReference>
<reference evidence="1" key="1">
    <citation type="journal article" date="2023" name="G3 (Bethesda)">
        <title>A reference genome for the long-term kleptoplast-retaining sea slug Elysia crispata morphotype clarki.</title>
        <authorList>
            <person name="Eastman K.E."/>
            <person name="Pendleton A.L."/>
            <person name="Shaikh M.A."/>
            <person name="Suttiyut T."/>
            <person name="Ogas R."/>
            <person name="Tomko P."/>
            <person name="Gavelis G."/>
            <person name="Widhalm J.R."/>
            <person name="Wisecaver J.H."/>
        </authorList>
    </citation>
    <scope>NUCLEOTIDE SEQUENCE</scope>
    <source>
        <strain evidence="1">ECLA1</strain>
    </source>
</reference>
<evidence type="ECO:0000313" key="2">
    <source>
        <dbReference type="Proteomes" id="UP001283361"/>
    </source>
</evidence>
<accession>A0AAE1B0C7</accession>
<protein>
    <submittedName>
        <fullName evidence="1">Uncharacterized protein</fullName>
    </submittedName>
</protein>
<comment type="caution">
    <text evidence="1">The sequence shown here is derived from an EMBL/GenBank/DDBJ whole genome shotgun (WGS) entry which is preliminary data.</text>
</comment>
<organism evidence="1 2">
    <name type="scientific">Elysia crispata</name>
    <name type="common">lettuce slug</name>
    <dbReference type="NCBI Taxonomy" id="231223"/>
    <lineage>
        <taxon>Eukaryota</taxon>
        <taxon>Metazoa</taxon>
        <taxon>Spiralia</taxon>
        <taxon>Lophotrochozoa</taxon>
        <taxon>Mollusca</taxon>
        <taxon>Gastropoda</taxon>
        <taxon>Heterobranchia</taxon>
        <taxon>Euthyneura</taxon>
        <taxon>Panpulmonata</taxon>
        <taxon>Sacoglossa</taxon>
        <taxon>Placobranchoidea</taxon>
        <taxon>Plakobranchidae</taxon>
        <taxon>Elysia</taxon>
    </lineage>
</organism>
<proteinExistence type="predicted"/>
<evidence type="ECO:0000313" key="1">
    <source>
        <dbReference type="EMBL" id="KAK3797253.1"/>
    </source>
</evidence>
<sequence length="90" mass="10110">MGVTSVFITTTAKPDGRVASCGSVTPAHYIQQGLTLAVHRQLGRVKQGRWAPFLSVTSTLFRANFYIKWLVDPERLLLNKLSFLHCKRAH</sequence>
<gene>
    <name evidence="1" type="ORF">RRG08_030478</name>
</gene>